<evidence type="ECO:0000256" key="1">
    <source>
        <dbReference type="SAM" id="Phobius"/>
    </source>
</evidence>
<feature type="transmembrane region" description="Helical" evidence="1">
    <location>
        <begin position="283"/>
        <end position="305"/>
    </location>
</feature>
<keyword evidence="1" id="KW-1133">Transmembrane helix</keyword>
<dbReference type="STRING" id="48467.SAMN02745166_00037"/>
<evidence type="ECO:0000313" key="3">
    <source>
        <dbReference type="Proteomes" id="UP000190774"/>
    </source>
</evidence>
<reference evidence="3" key="1">
    <citation type="submission" date="2017-02" db="EMBL/GenBank/DDBJ databases">
        <authorList>
            <person name="Varghese N."/>
            <person name="Submissions S."/>
        </authorList>
    </citation>
    <scope>NUCLEOTIDE SEQUENCE [LARGE SCALE GENOMIC DNA]</scope>
    <source>
        <strain evidence="3">ATCC 700200</strain>
    </source>
</reference>
<dbReference type="Proteomes" id="UP000190774">
    <property type="component" value="Unassembled WGS sequence"/>
</dbReference>
<proteinExistence type="predicted"/>
<dbReference type="Pfam" id="PF14158">
    <property type="entry name" value="YndJ"/>
    <property type="match status" value="1"/>
</dbReference>
<feature type="transmembrane region" description="Helical" evidence="1">
    <location>
        <begin position="34"/>
        <end position="53"/>
    </location>
</feature>
<sequence length="311" mass="33684">MKKDLGNSSFRISLGLRVLAWIGFAWAKGLEPQAATWIEILLMASVLILMPLARHLGHHHGPLNPSGAKTELMAGLLLVPALLSPIPAVLGAVGVGFWLIHQMRDATWIVWRWKTTPPPTAAYLCHRLAFVFPSIGAAWLLAHRLNWMPFGFDSLMVLLTAAHFHHAGFTLPLITGCCSNASPSRLSKLACLAVIAGVPLVATGITCTHFGVLPWMEPLGVSVLILGAFIVGGLQMRMASAPALSWMTRSLFVLSGLSLLVAMLLALGYGLRSYLPQWALPMPAMWAIHGTLNGFGFGLCGILAWRRRFGF</sequence>
<feature type="transmembrane region" description="Helical" evidence="1">
    <location>
        <begin position="189"/>
        <end position="213"/>
    </location>
</feature>
<feature type="transmembrane region" description="Helical" evidence="1">
    <location>
        <begin position="120"/>
        <end position="142"/>
    </location>
</feature>
<dbReference type="InterPro" id="IPR025450">
    <property type="entry name" value="YndJ-like"/>
</dbReference>
<dbReference type="EMBL" id="FUYE01000001">
    <property type="protein sequence ID" value="SKA75504.1"/>
    <property type="molecule type" value="Genomic_DNA"/>
</dbReference>
<gene>
    <name evidence="2" type="ORF">SAMN02745166_00037</name>
</gene>
<name>A0A1T4WDW8_9BACT</name>
<dbReference type="RefSeq" id="WP_176159144.1">
    <property type="nucleotide sequence ID" value="NZ_FUYE01000001.1"/>
</dbReference>
<keyword evidence="1" id="KW-0812">Transmembrane</keyword>
<feature type="transmembrane region" description="Helical" evidence="1">
    <location>
        <begin position="74"/>
        <end position="100"/>
    </location>
</feature>
<organism evidence="2 3">
    <name type="scientific">Prosthecobacter debontii</name>
    <dbReference type="NCBI Taxonomy" id="48467"/>
    <lineage>
        <taxon>Bacteria</taxon>
        <taxon>Pseudomonadati</taxon>
        <taxon>Verrucomicrobiota</taxon>
        <taxon>Verrucomicrobiia</taxon>
        <taxon>Verrucomicrobiales</taxon>
        <taxon>Verrucomicrobiaceae</taxon>
        <taxon>Prosthecobacter</taxon>
    </lineage>
</organism>
<feature type="transmembrane region" description="Helical" evidence="1">
    <location>
        <begin position="219"/>
        <end position="239"/>
    </location>
</feature>
<protein>
    <submittedName>
        <fullName evidence="2">YndJ-like protein</fullName>
    </submittedName>
</protein>
<evidence type="ECO:0000313" key="2">
    <source>
        <dbReference type="EMBL" id="SKA75504.1"/>
    </source>
</evidence>
<keyword evidence="1" id="KW-0472">Membrane</keyword>
<feature type="transmembrane region" description="Helical" evidence="1">
    <location>
        <begin position="251"/>
        <end position="271"/>
    </location>
</feature>
<keyword evidence="3" id="KW-1185">Reference proteome</keyword>
<accession>A0A1T4WDW8</accession>
<dbReference type="AlphaFoldDB" id="A0A1T4WDW8"/>